<gene>
    <name evidence="2" type="ORF">KFE25_014422</name>
</gene>
<dbReference type="OMA" id="DWNSQKL"/>
<feature type="compositionally biased region" description="Basic and acidic residues" evidence="1">
    <location>
        <begin position="1"/>
        <end position="28"/>
    </location>
</feature>
<sequence>MADKLAAPKRDKHEKREKEEHGKHEHTEKRHKHGKHERKDRSPDSSSDGHRRHKHGKDKDKGRDKRRHVERGIDKDKGRDRDKEKQRRHGTRSPDAVALDDVEEAWPTPAMPPPGGVVLGPSDFFERANEFRVWLLDEQRIYLDELPTDKSRKLFRLFGSLWNSSKLPPKYYAKGGIPETQLSAEQRTRHRWAFAAKLSEADRLQLDSTKDHVDTLTRRSHGDVR</sequence>
<keyword evidence="3" id="KW-1185">Reference proteome</keyword>
<dbReference type="PANTHER" id="PTHR34117:SF1">
    <property type="entry name" value="STYLE CELL-CYCLE INHIBITOR 1"/>
    <property type="match status" value="1"/>
</dbReference>
<evidence type="ECO:0000313" key="2">
    <source>
        <dbReference type="EMBL" id="KAG8459859.1"/>
    </source>
</evidence>
<feature type="region of interest" description="Disordered" evidence="1">
    <location>
        <begin position="1"/>
        <end position="114"/>
    </location>
</feature>
<dbReference type="PANTHER" id="PTHR34117">
    <property type="entry name" value="STYLE CELL-CYCLE INHIBITOR 1"/>
    <property type="match status" value="1"/>
</dbReference>
<organism evidence="2 3">
    <name type="scientific">Diacronema lutheri</name>
    <name type="common">Unicellular marine alga</name>
    <name type="synonym">Monochrysis lutheri</name>
    <dbReference type="NCBI Taxonomy" id="2081491"/>
    <lineage>
        <taxon>Eukaryota</taxon>
        <taxon>Haptista</taxon>
        <taxon>Haptophyta</taxon>
        <taxon>Pavlovophyceae</taxon>
        <taxon>Pavlovales</taxon>
        <taxon>Pavlovaceae</taxon>
        <taxon>Diacronema</taxon>
    </lineage>
</organism>
<accession>A0A8J5XFM8</accession>
<dbReference type="AlphaFoldDB" id="A0A8J5XFM8"/>
<evidence type="ECO:0000313" key="3">
    <source>
        <dbReference type="Proteomes" id="UP000751190"/>
    </source>
</evidence>
<dbReference type="InterPro" id="IPR044688">
    <property type="entry name" value="SCI-1-like"/>
</dbReference>
<evidence type="ECO:0000256" key="1">
    <source>
        <dbReference type="SAM" id="MobiDB-lite"/>
    </source>
</evidence>
<name>A0A8J5XFM8_DIALT</name>
<dbReference type="EMBL" id="JAGTXO010000037">
    <property type="protein sequence ID" value="KAG8459859.1"/>
    <property type="molecule type" value="Genomic_DNA"/>
</dbReference>
<feature type="compositionally biased region" description="Basic and acidic residues" evidence="1">
    <location>
        <begin position="37"/>
        <end position="49"/>
    </location>
</feature>
<reference evidence="2" key="1">
    <citation type="submission" date="2021-05" db="EMBL/GenBank/DDBJ databases">
        <title>The genome of the haptophyte Pavlova lutheri (Diacronema luteri, Pavlovales) - a model for lipid biosynthesis in eukaryotic algae.</title>
        <authorList>
            <person name="Hulatt C.J."/>
            <person name="Posewitz M.C."/>
        </authorList>
    </citation>
    <scope>NUCLEOTIDE SEQUENCE</scope>
    <source>
        <strain evidence="2">NIVA-4/92</strain>
    </source>
</reference>
<dbReference type="Proteomes" id="UP000751190">
    <property type="component" value="Unassembled WGS sequence"/>
</dbReference>
<feature type="compositionally biased region" description="Basic and acidic residues" evidence="1">
    <location>
        <begin position="70"/>
        <end position="85"/>
    </location>
</feature>
<comment type="caution">
    <text evidence="2">The sequence shown here is derived from an EMBL/GenBank/DDBJ whole genome shotgun (WGS) entry which is preliminary data.</text>
</comment>
<protein>
    <submittedName>
        <fullName evidence="2">Uncharacterized protein</fullName>
    </submittedName>
</protein>
<dbReference type="OrthoDB" id="2139939at2759"/>
<proteinExistence type="predicted"/>